<accession>A0ABV3BU15</accession>
<feature type="compositionally biased region" description="Pro residues" evidence="1">
    <location>
        <begin position="1"/>
        <end position="13"/>
    </location>
</feature>
<proteinExistence type="predicted"/>
<dbReference type="Proteomes" id="UP001551176">
    <property type="component" value="Unassembled WGS sequence"/>
</dbReference>
<feature type="region of interest" description="Disordered" evidence="1">
    <location>
        <begin position="1"/>
        <end position="22"/>
    </location>
</feature>
<keyword evidence="3" id="KW-1185">Reference proteome</keyword>
<organism evidence="2 3">
    <name type="scientific">Streptomyces atriruber</name>
    <dbReference type="NCBI Taxonomy" id="545121"/>
    <lineage>
        <taxon>Bacteria</taxon>
        <taxon>Bacillati</taxon>
        <taxon>Actinomycetota</taxon>
        <taxon>Actinomycetes</taxon>
        <taxon>Kitasatosporales</taxon>
        <taxon>Streptomycetaceae</taxon>
        <taxon>Streptomyces</taxon>
    </lineage>
</organism>
<protein>
    <submittedName>
        <fullName evidence="2">Uncharacterized protein</fullName>
    </submittedName>
</protein>
<feature type="compositionally biased region" description="Gly residues" evidence="1">
    <location>
        <begin position="68"/>
        <end position="78"/>
    </location>
</feature>
<evidence type="ECO:0000313" key="2">
    <source>
        <dbReference type="EMBL" id="MEU6824506.1"/>
    </source>
</evidence>
<comment type="caution">
    <text evidence="2">The sequence shown here is derived from an EMBL/GenBank/DDBJ whole genome shotgun (WGS) entry which is preliminary data.</text>
</comment>
<dbReference type="EMBL" id="JBEYXV010000015">
    <property type="protein sequence ID" value="MEU6824506.1"/>
    <property type="molecule type" value="Genomic_DNA"/>
</dbReference>
<sequence>MGSEGPPPGPAPQDEPEPEPVCAACGEPVGTAIRRRKVLGVFVPVWGPGPCRNAQCEACVAEADEDAGTGGRGGGSGSGRAMRSRSRQGKRLAPPGDGST</sequence>
<dbReference type="RefSeq" id="WP_359353907.1">
    <property type="nucleotide sequence ID" value="NZ_JBEYXV010000015.1"/>
</dbReference>
<feature type="region of interest" description="Disordered" evidence="1">
    <location>
        <begin position="63"/>
        <end position="100"/>
    </location>
</feature>
<evidence type="ECO:0000256" key="1">
    <source>
        <dbReference type="SAM" id="MobiDB-lite"/>
    </source>
</evidence>
<evidence type="ECO:0000313" key="3">
    <source>
        <dbReference type="Proteomes" id="UP001551176"/>
    </source>
</evidence>
<name>A0ABV3BU15_9ACTN</name>
<reference evidence="2 3" key="1">
    <citation type="submission" date="2024-06" db="EMBL/GenBank/DDBJ databases">
        <title>The Natural Products Discovery Center: Release of the First 8490 Sequenced Strains for Exploring Actinobacteria Biosynthetic Diversity.</title>
        <authorList>
            <person name="Kalkreuter E."/>
            <person name="Kautsar S.A."/>
            <person name="Yang D."/>
            <person name="Bader C.D."/>
            <person name="Teijaro C.N."/>
            <person name="Fluegel L."/>
            <person name="Davis C.M."/>
            <person name="Simpson J.R."/>
            <person name="Lauterbach L."/>
            <person name="Steele A.D."/>
            <person name="Gui C."/>
            <person name="Meng S."/>
            <person name="Li G."/>
            <person name="Viehrig K."/>
            <person name="Ye F."/>
            <person name="Su P."/>
            <person name="Kiefer A.F."/>
            <person name="Nichols A."/>
            <person name="Cepeda A.J."/>
            <person name="Yan W."/>
            <person name="Fan B."/>
            <person name="Jiang Y."/>
            <person name="Adhikari A."/>
            <person name="Zheng C.-J."/>
            <person name="Schuster L."/>
            <person name="Cowan T.M."/>
            <person name="Smanski M.J."/>
            <person name="Chevrette M.G."/>
            <person name="De Carvalho L.P.S."/>
            <person name="Shen B."/>
        </authorList>
    </citation>
    <scope>NUCLEOTIDE SEQUENCE [LARGE SCALE GENOMIC DNA]</scope>
    <source>
        <strain evidence="2 3">NPDC046838</strain>
    </source>
</reference>
<gene>
    <name evidence="2" type="ORF">ABZ921_28070</name>
</gene>